<dbReference type="InterPro" id="IPR002575">
    <property type="entry name" value="Aminoglycoside_PTrfase"/>
</dbReference>
<proteinExistence type="predicted"/>
<keyword evidence="2" id="KW-0808">Transferase</keyword>
<evidence type="ECO:0000259" key="1">
    <source>
        <dbReference type="Pfam" id="PF01636"/>
    </source>
</evidence>
<dbReference type="Proteomes" id="UP000192840">
    <property type="component" value="Unassembled WGS sequence"/>
</dbReference>
<dbReference type="InterPro" id="IPR052898">
    <property type="entry name" value="ACAD10-like"/>
</dbReference>
<name>A0A1W2DFJ0_9PSEU</name>
<gene>
    <name evidence="2" type="ORF">SAMN05660733_02952</name>
</gene>
<dbReference type="Gene3D" id="3.90.1200.10">
    <property type="match status" value="1"/>
</dbReference>
<keyword evidence="2" id="KW-0418">Kinase</keyword>
<dbReference type="InterPro" id="IPR041726">
    <property type="entry name" value="ACAD10_11_N"/>
</dbReference>
<dbReference type="InterPro" id="IPR011009">
    <property type="entry name" value="Kinase-like_dom_sf"/>
</dbReference>
<protein>
    <submittedName>
        <fullName evidence="2">Predicted kinase, aminoglycoside phosphotransferase (APT) family</fullName>
    </submittedName>
</protein>
<dbReference type="Gene3D" id="3.30.200.20">
    <property type="entry name" value="Phosphorylase Kinase, domain 1"/>
    <property type="match status" value="1"/>
</dbReference>
<reference evidence="3" key="1">
    <citation type="submission" date="2017-04" db="EMBL/GenBank/DDBJ databases">
        <authorList>
            <person name="Varghese N."/>
            <person name="Submissions S."/>
        </authorList>
    </citation>
    <scope>NUCLEOTIDE SEQUENCE [LARGE SCALE GENOMIC DNA]</scope>
    <source>
        <strain evidence="3">DSM 44073</strain>
    </source>
</reference>
<dbReference type="CDD" id="cd05154">
    <property type="entry name" value="ACAD10_11_N-like"/>
    <property type="match status" value="1"/>
</dbReference>
<dbReference type="AlphaFoldDB" id="A0A1W2DFJ0"/>
<dbReference type="PANTHER" id="PTHR47829:SF1">
    <property type="entry name" value="HAD FAMILY PHOSPHATASE"/>
    <property type="match status" value="1"/>
</dbReference>
<sequence length="345" mass="37368">MGLIDQTALGITAAVADRLAATLPGLRRPVSYTRLTGGRSNLTFLVTDANGNRWVLRRPPLGDHPATAHDVLREARLLQAVATGVPVPAVLAVCDDLSVTGAPFIVLEYLDGLVLRDPDGARTALPEANRAAIGPALIDAMAGLHSIDPAGLGLDALAGRRDHLARQLRRWHENWRGTATRPLPDLERAHARLADRVPEQTRTAIVHGDFRLDNCVLGRDGRVLGILDWELTTVGDPLADLGQFLVYWAEPGDEHTALHAPPTTVPGFGSRDELSARYFDRLGVDPVSMDYHLAFNWWKTACIVENVYTRMAAGAMGSTDRTPESFAEQAAGLAAQAWQATARLR</sequence>
<accession>A0A1W2DFJ0</accession>
<feature type="domain" description="Aminoglycoside phosphotransferase" evidence="1">
    <location>
        <begin position="32"/>
        <end position="255"/>
    </location>
</feature>
<evidence type="ECO:0000313" key="3">
    <source>
        <dbReference type="Proteomes" id="UP000192840"/>
    </source>
</evidence>
<dbReference type="Pfam" id="PF01636">
    <property type="entry name" value="APH"/>
    <property type="match status" value="1"/>
</dbReference>
<dbReference type="SUPFAM" id="SSF56112">
    <property type="entry name" value="Protein kinase-like (PK-like)"/>
    <property type="match status" value="1"/>
</dbReference>
<dbReference type="EMBL" id="FWYC01000007">
    <property type="protein sequence ID" value="SMC96054.1"/>
    <property type="molecule type" value="Genomic_DNA"/>
</dbReference>
<dbReference type="RefSeq" id="WP_051769971.1">
    <property type="nucleotide sequence ID" value="NZ_FWYC01000007.1"/>
</dbReference>
<organism evidence="2 3">
    <name type="scientific">Lentzea albidocapillata</name>
    <dbReference type="NCBI Taxonomy" id="40571"/>
    <lineage>
        <taxon>Bacteria</taxon>
        <taxon>Bacillati</taxon>
        <taxon>Actinomycetota</taxon>
        <taxon>Actinomycetes</taxon>
        <taxon>Pseudonocardiales</taxon>
        <taxon>Pseudonocardiaceae</taxon>
        <taxon>Lentzea</taxon>
    </lineage>
</organism>
<evidence type="ECO:0000313" key="2">
    <source>
        <dbReference type="EMBL" id="SMC96054.1"/>
    </source>
</evidence>
<dbReference type="PANTHER" id="PTHR47829">
    <property type="entry name" value="HYDROLASE, PUTATIVE (AFU_ORTHOLOGUE AFUA_1G12880)-RELATED"/>
    <property type="match status" value="1"/>
</dbReference>
<keyword evidence="3" id="KW-1185">Reference proteome</keyword>
<dbReference type="OrthoDB" id="3806873at2"/>
<dbReference type="STRING" id="40571.SAMN05660733_02952"/>
<dbReference type="eggNOG" id="COG3173">
    <property type="taxonomic scope" value="Bacteria"/>
</dbReference>
<dbReference type="GO" id="GO:0016301">
    <property type="term" value="F:kinase activity"/>
    <property type="evidence" value="ECO:0007669"/>
    <property type="project" value="UniProtKB-KW"/>
</dbReference>